<keyword evidence="5 8" id="KW-1133">Transmembrane helix</keyword>
<gene>
    <name evidence="10" type="ORF">QIS96_14985</name>
</gene>
<feature type="transmembrane region" description="Helical" evidence="8">
    <location>
        <begin position="254"/>
        <end position="275"/>
    </location>
</feature>
<feature type="transmembrane region" description="Helical" evidence="8">
    <location>
        <begin position="379"/>
        <end position="402"/>
    </location>
</feature>
<keyword evidence="6 8" id="KW-0472">Membrane</keyword>
<feature type="transmembrane region" description="Helical" evidence="8">
    <location>
        <begin position="140"/>
        <end position="161"/>
    </location>
</feature>
<feature type="transmembrane region" description="Helical" evidence="8">
    <location>
        <begin position="214"/>
        <end position="234"/>
    </location>
</feature>
<dbReference type="Proteomes" id="UP001223978">
    <property type="component" value="Unassembled WGS sequence"/>
</dbReference>
<dbReference type="PIRSF" id="PIRSF006060">
    <property type="entry name" value="AA_transporter"/>
    <property type="match status" value="1"/>
</dbReference>
<evidence type="ECO:0000256" key="4">
    <source>
        <dbReference type="ARBA" id="ARBA00022970"/>
    </source>
</evidence>
<evidence type="ECO:0000256" key="8">
    <source>
        <dbReference type="SAM" id="Phobius"/>
    </source>
</evidence>
<accession>A0ABT6SA96</accession>
<dbReference type="RefSeq" id="WP_282543064.1">
    <property type="nucleotide sequence ID" value="NZ_JASCIQ010000014.1"/>
</dbReference>
<evidence type="ECO:0000259" key="9">
    <source>
        <dbReference type="Pfam" id="PF00324"/>
    </source>
</evidence>
<evidence type="ECO:0000256" key="3">
    <source>
        <dbReference type="ARBA" id="ARBA00022692"/>
    </source>
</evidence>
<feature type="compositionally biased region" description="Low complexity" evidence="7">
    <location>
        <begin position="1"/>
        <end position="15"/>
    </location>
</feature>
<keyword evidence="11" id="KW-1185">Reference proteome</keyword>
<evidence type="ECO:0000256" key="2">
    <source>
        <dbReference type="ARBA" id="ARBA00022448"/>
    </source>
</evidence>
<evidence type="ECO:0000313" key="10">
    <source>
        <dbReference type="EMBL" id="MDI3405118.1"/>
    </source>
</evidence>
<reference evidence="10 11" key="1">
    <citation type="submission" date="2023-05" db="EMBL/GenBank/DDBJ databases">
        <title>Draft genome sequence of Streptomyces sp. B-S-A6 isolated from a cave soil in Thailand.</title>
        <authorList>
            <person name="Chamroensaksri N."/>
            <person name="Muangham S."/>
        </authorList>
    </citation>
    <scope>NUCLEOTIDE SEQUENCE [LARGE SCALE GENOMIC DNA]</scope>
    <source>
        <strain evidence="10 11">B-S-A6</strain>
    </source>
</reference>
<dbReference type="PANTHER" id="PTHR43495:SF5">
    <property type="entry name" value="GAMMA-AMINOBUTYRIC ACID PERMEASE"/>
    <property type="match status" value="1"/>
</dbReference>
<dbReference type="PANTHER" id="PTHR43495">
    <property type="entry name" value="GABA PERMEASE"/>
    <property type="match status" value="1"/>
</dbReference>
<evidence type="ECO:0000256" key="1">
    <source>
        <dbReference type="ARBA" id="ARBA00004141"/>
    </source>
</evidence>
<feature type="transmembrane region" description="Helical" evidence="8">
    <location>
        <begin position="32"/>
        <end position="55"/>
    </location>
</feature>
<dbReference type="EMBL" id="JASCIQ010000014">
    <property type="protein sequence ID" value="MDI3405118.1"/>
    <property type="molecule type" value="Genomic_DNA"/>
</dbReference>
<dbReference type="InterPro" id="IPR004841">
    <property type="entry name" value="AA-permease/SLC12A_dom"/>
</dbReference>
<feature type="transmembrane region" description="Helical" evidence="8">
    <location>
        <begin position="105"/>
        <end position="134"/>
    </location>
</feature>
<feature type="region of interest" description="Disordered" evidence="7">
    <location>
        <begin position="1"/>
        <end position="23"/>
    </location>
</feature>
<keyword evidence="4" id="KW-0029">Amino-acid transport</keyword>
<proteinExistence type="predicted"/>
<dbReference type="Pfam" id="PF00324">
    <property type="entry name" value="AA_permease"/>
    <property type="match status" value="1"/>
</dbReference>
<evidence type="ECO:0000256" key="6">
    <source>
        <dbReference type="ARBA" id="ARBA00023136"/>
    </source>
</evidence>
<feature type="transmembrane region" description="Helical" evidence="8">
    <location>
        <begin position="350"/>
        <end position="373"/>
    </location>
</feature>
<evidence type="ECO:0000313" key="11">
    <source>
        <dbReference type="Proteomes" id="UP001223978"/>
    </source>
</evidence>
<feature type="domain" description="Amino acid permease/ SLC12A" evidence="9">
    <location>
        <begin position="32"/>
        <end position="446"/>
    </location>
</feature>
<feature type="transmembrane region" description="Helical" evidence="8">
    <location>
        <begin position="61"/>
        <end position="84"/>
    </location>
</feature>
<comment type="subcellular location">
    <subcellularLocation>
        <location evidence="1">Membrane</location>
        <topology evidence="1">Multi-pass membrane protein</topology>
    </subcellularLocation>
</comment>
<sequence>MTAPTGPAARTATEPSVAEEPELQRSLTHRQITMIGLGSALGTGLFLGSGSAIATAGPAVIVSYALGATLVGIIGLVLGELTIAHPERGSFGAVARRYLGPWAGFLVRWLYWLGAVVAVGGEVVAAALYLQFWWPQLPTTVGIVLVAGIVLGVNLVSVKSFGVAEFWFSTVKVTALLVFIVCGALLVFFGLPGTPAAGLGNVTGDGGFFPEGSGAVWVAMAVVMFAFAGFETTFISAAETSDPGRSIRTAMRSLVWRLGLFYVVSISLVIALIPWRDSAAGDGSVQASPFVQVFADIGVPAAASLTNAVVLVAAVSAANANLYGASRLLHSLGHERLAPKALGKLNGRGVPVNALLGSACGIAVAAGLAGYGVDNVFDALVSIAIFAILLVWLLILASYLRFRRGQDPAVAGERGGRTPGGRITAWVGIAGVLAVVATAAVVPPMLDAALVGGGFTLLLSAVYLLGIRRRTARTAEAA</sequence>
<evidence type="ECO:0000256" key="5">
    <source>
        <dbReference type="ARBA" id="ARBA00022989"/>
    </source>
</evidence>
<name>A0ABT6SA96_9ACTN</name>
<keyword evidence="3 8" id="KW-0812">Transmembrane</keyword>
<protein>
    <submittedName>
        <fullName evidence="10">Amino acid permease</fullName>
    </submittedName>
</protein>
<dbReference type="Gene3D" id="1.20.1740.10">
    <property type="entry name" value="Amino acid/polyamine transporter I"/>
    <property type="match status" value="1"/>
</dbReference>
<keyword evidence="2" id="KW-0813">Transport</keyword>
<feature type="transmembrane region" description="Helical" evidence="8">
    <location>
        <begin position="448"/>
        <end position="466"/>
    </location>
</feature>
<comment type="caution">
    <text evidence="10">The sequence shown here is derived from an EMBL/GenBank/DDBJ whole genome shotgun (WGS) entry which is preliminary data.</text>
</comment>
<evidence type="ECO:0000256" key="7">
    <source>
        <dbReference type="SAM" id="MobiDB-lite"/>
    </source>
</evidence>
<organism evidence="10 11">
    <name type="scientific">Streptomyces cavernicola</name>
    <dbReference type="NCBI Taxonomy" id="3043613"/>
    <lineage>
        <taxon>Bacteria</taxon>
        <taxon>Bacillati</taxon>
        <taxon>Actinomycetota</taxon>
        <taxon>Actinomycetes</taxon>
        <taxon>Kitasatosporales</taxon>
        <taxon>Streptomycetaceae</taxon>
        <taxon>Streptomyces</taxon>
    </lineage>
</organism>
<feature type="transmembrane region" description="Helical" evidence="8">
    <location>
        <begin position="173"/>
        <end position="194"/>
    </location>
</feature>
<feature type="transmembrane region" description="Helical" evidence="8">
    <location>
        <begin position="423"/>
        <end position="442"/>
    </location>
</feature>